<evidence type="ECO:0000256" key="1">
    <source>
        <dbReference type="ARBA" id="ARBA00004167"/>
    </source>
</evidence>
<proteinExistence type="predicted"/>
<evidence type="ECO:0000256" key="3">
    <source>
        <dbReference type="SAM" id="MobiDB-lite"/>
    </source>
</evidence>
<feature type="region of interest" description="Disordered" evidence="3">
    <location>
        <begin position="226"/>
        <end position="245"/>
    </location>
</feature>
<accession>A0A978W6K7</accession>
<evidence type="ECO:0000313" key="6">
    <source>
        <dbReference type="Proteomes" id="UP000813462"/>
    </source>
</evidence>
<dbReference type="PANTHER" id="PTHR33491">
    <property type="entry name" value="OSJNBA0016N04.9 PROTEIN"/>
    <property type="match status" value="1"/>
</dbReference>
<sequence>MGFLERMMMRIVIIQLMIMMITISIFISAAPAAAEAEAQPLVHHPPDNCNDGDYYCGNISIPYPFSTSERCARESKFFINCTTGQPIRGVNLLVFNISIETHEMTIMTRISNSCPDQNGNPRWWSSLSVPNFVISSSKNKLIVIGCNSYAYLSGTHGNNETNSYSTGCISRCDSIEGVPANGKCSAMELEGLRKTDKHPWVNEEVINVEEIEYLLAETSNANDGSITTSAHDSVGNPGALDFSGR</sequence>
<evidence type="ECO:0000259" key="4">
    <source>
        <dbReference type="Pfam" id="PF13947"/>
    </source>
</evidence>
<keyword evidence="2" id="KW-0732">Signal</keyword>
<evidence type="ECO:0000256" key="2">
    <source>
        <dbReference type="ARBA" id="ARBA00022729"/>
    </source>
</evidence>
<dbReference type="Pfam" id="PF13947">
    <property type="entry name" value="GUB_WAK_bind"/>
    <property type="match status" value="1"/>
</dbReference>
<name>A0A978W6K7_ZIZJJ</name>
<dbReference type="Proteomes" id="UP000813462">
    <property type="component" value="Unassembled WGS sequence"/>
</dbReference>
<evidence type="ECO:0000313" key="5">
    <source>
        <dbReference type="EMBL" id="KAH7547591.1"/>
    </source>
</evidence>
<comment type="caution">
    <text evidence="5">The sequence shown here is derived from an EMBL/GenBank/DDBJ whole genome shotgun (WGS) entry which is preliminary data.</text>
</comment>
<dbReference type="GO" id="GO:0016020">
    <property type="term" value="C:membrane"/>
    <property type="evidence" value="ECO:0007669"/>
    <property type="project" value="UniProtKB-SubCell"/>
</dbReference>
<comment type="subcellular location">
    <subcellularLocation>
        <location evidence="1">Membrane</location>
        <topology evidence="1">Single-pass membrane protein</topology>
    </subcellularLocation>
</comment>
<gene>
    <name evidence="5" type="ORF">FEM48_Zijuj01G0326000</name>
</gene>
<dbReference type="InterPro" id="IPR025287">
    <property type="entry name" value="WAK_GUB"/>
</dbReference>
<feature type="domain" description="Wall-associated receptor kinase galacturonan-binding" evidence="4">
    <location>
        <begin position="49"/>
        <end position="107"/>
    </location>
</feature>
<dbReference type="EMBL" id="JAEACU010000001">
    <property type="protein sequence ID" value="KAH7547591.1"/>
    <property type="molecule type" value="Genomic_DNA"/>
</dbReference>
<dbReference type="AlphaFoldDB" id="A0A978W6K7"/>
<organism evidence="5 6">
    <name type="scientific">Ziziphus jujuba var. spinosa</name>
    <dbReference type="NCBI Taxonomy" id="714518"/>
    <lineage>
        <taxon>Eukaryota</taxon>
        <taxon>Viridiplantae</taxon>
        <taxon>Streptophyta</taxon>
        <taxon>Embryophyta</taxon>
        <taxon>Tracheophyta</taxon>
        <taxon>Spermatophyta</taxon>
        <taxon>Magnoliopsida</taxon>
        <taxon>eudicotyledons</taxon>
        <taxon>Gunneridae</taxon>
        <taxon>Pentapetalae</taxon>
        <taxon>rosids</taxon>
        <taxon>fabids</taxon>
        <taxon>Rosales</taxon>
        <taxon>Rhamnaceae</taxon>
        <taxon>Paliureae</taxon>
        <taxon>Ziziphus</taxon>
    </lineage>
</organism>
<dbReference type="GO" id="GO:0030247">
    <property type="term" value="F:polysaccharide binding"/>
    <property type="evidence" value="ECO:0007669"/>
    <property type="project" value="InterPro"/>
</dbReference>
<reference evidence="5" key="1">
    <citation type="journal article" date="2021" name="Front. Plant Sci.">
        <title>Chromosome-Scale Genome Assembly for Chinese Sour Jujube and Insights Into Its Genome Evolution and Domestication Signature.</title>
        <authorList>
            <person name="Shen L.-Y."/>
            <person name="Luo H."/>
            <person name="Wang X.-L."/>
            <person name="Wang X.-M."/>
            <person name="Qiu X.-J."/>
            <person name="Liu H."/>
            <person name="Zhou S.-S."/>
            <person name="Jia K.-H."/>
            <person name="Nie S."/>
            <person name="Bao Y.-T."/>
            <person name="Zhang R.-G."/>
            <person name="Yun Q.-Z."/>
            <person name="Chai Y.-H."/>
            <person name="Lu J.-Y."/>
            <person name="Li Y."/>
            <person name="Zhao S.-W."/>
            <person name="Mao J.-F."/>
            <person name="Jia S.-G."/>
            <person name="Mao Y.-M."/>
        </authorList>
    </citation>
    <scope>NUCLEOTIDE SEQUENCE</scope>
    <source>
        <strain evidence="5">AT0</strain>
        <tissue evidence="5">Leaf</tissue>
    </source>
</reference>
<protein>
    <recommendedName>
        <fullName evidence="4">Wall-associated receptor kinase galacturonan-binding domain-containing protein</fullName>
    </recommendedName>
</protein>